<dbReference type="PANTHER" id="PTHR11610:SF173">
    <property type="entry name" value="LIPASE DOMAIN-CONTAINING PROTEIN-RELATED"/>
    <property type="match status" value="1"/>
</dbReference>
<dbReference type="InterPro" id="IPR013818">
    <property type="entry name" value="Lipase"/>
</dbReference>
<accession>A0AAR5Q1U6</accession>
<dbReference type="KEGG" id="dpa:109542328"/>
<evidence type="ECO:0000313" key="7">
    <source>
        <dbReference type="EnsemblMetazoa" id="XP_019767076.1"/>
    </source>
</evidence>
<dbReference type="GO" id="GO:0016298">
    <property type="term" value="F:lipase activity"/>
    <property type="evidence" value="ECO:0007669"/>
    <property type="project" value="InterPro"/>
</dbReference>
<dbReference type="InterPro" id="IPR000734">
    <property type="entry name" value="TAG_lipase"/>
</dbReference>
<dbReference type="GO" id="GO:0005615">
    <property type="term" value="C:extracellular space"/>
    <property type="evidence" value="ECO:0007669"/>
    <property type="project" value="TreeGrafter"/>
</dbReference>
<protein>
    <recommendedName>
        <fullName evidence="6">Lipase domain-containing protein</fullName>
    </recommendedName>
</protein>
<dbReference type="Pfam" id="PF00151">
    <property type="entry name" value="Lipase"/>
    <property type="match status" value="1"/>
</dbReference>
<sequence length="348" mass="39691">MWFQNFWAVFAAMSFTKTVVEAINDRLRNDFFYIYKNAAVETRDFQQKPVTENEVSFYLYTGENPKEYSVIGQDNLDQFWNTTNQIVLLIHGWTNSRQSDWMEDLKNAFLVRDKDSFVIMVDWQEPANQLYYVSSINTYDVSKIITKLLVNLYRNYQVDRERFLLVGHSLGGQICGFVGKLFKKETSETLPRLIALDPAGPLFSTRPEDKRLNKNDARVVEVIHTDGGTFGFRNSCGTIDFFANGGSSQPGCKKIDLADLAGSLSEPVTCDHRRAWAYFIEAVLNPSDLVAQKCDTWAKFKLNSCSEETVPLGDLTTTLQGNFFLQTNKERPYAKKVSGGFSLSRLLL</sequence>
<evidence type="ECO:0000256" key="1">
    <source>
        <dbReference type="ARBA" id="ARBA00004613"/>
    </source>
</evidence>
<name>A0AAR5Q1U6_DENPD</name>
<dbReference type="InterPro" id="IPR029058">
    <property type="entry name" value="AB_hydrolase_fold"/>
</dbReference>
<dbReference type="SUPFAM" id="SSF53474">
    <property type="entry name" value="alpha/beta-Hydrolases"/>
    <property type="match status" value="1"/>
</dbReference>
<reference evidence="8" key="1">
    <citation type="journal article" date="2013" name="Genome Biol.">
        <title>Draft genome of the mountain pine beetle, Dendroctonus ponderosae Hopkins, a major forest pest.</title>
        <authorList>
            <person name="Keeling C.I."/>
            <person name="Yuen M.M."/>
            <person name="Liao N.Y."/>
            <person name="Docking T.R."/>
            <person name="Chan S.K."/>
            <person name="Taylor G.A."/>
            <person name="Palmquist D.L."/>
            <person name="Jackman S.D."/>
            <person name="Nguyen A."/>
            <person name="Li M."/>
            <person name="Henderson H."/>
            <person name="Janes J.K."/>
            <person name="Zhao Y."/>
            <person name="Pandoh P."/>
            <person name="Moore R."/>
            <person name="Sperling F.A."/>
            <person name="Huber D.P."/>
            <person name="Birol I."/>
            <person name="Jones S.J."/>
            <person name="Bohlmann J."/>
        </authorList>
    </citation>
    <scope>NUCLEOTIDE SEQUENCE</scope>
</reference>
<dbReference type="CDD" id="cd00707">
    <property type="entry name" value="Pancreat_lipase_like"/>
    <property type="match status" value="1"/>
</dbReference>
<comment type="similarity">
    <text evidence="2 4">Belongs to the AB hydrolase superfamily. Lipase family.</text>
</comment>
<feature type="chain" id="PRO_5043479256" description="Lipase domain-containing protein" evidence="5">
    <location>
        <begin position="23"/>
        <end position="348"/>
    </location>
</feature>
<dbReference type="PANTHER" id="PTHR11610">
    <property type="entry name" value="LIPASE"/>
    <property type="match status" value="1"/>
</dbReference>
<keyword evidence="5" id="KW-0732">Signal</keyword>
<dbReference type="GeneID" id="109542328"/>
<evidence type="ECO:0000256" key="3">
    <source>
        <dbReference type="ARBA" id="ARBA00022525"/>
    </source>
</evidence>
<dbReference type="GO" id="GO:0016042">
    <property type="term" value="P:lipid catabolic process"/>
    <property type="evidence" value="ECO:0007669"/>
    <property type="project" value="TreeGrafter"/>
</dbReference>
<organism evidence="7 8">
    <name type="scientific">Dendroctonus ponderosae</name>
    <name type="common">Mountain pine beetle</name>
    <dbReference type="NCBI Taxonomy" id="77166"/>
    <lineage>
        <taxon>Eukaryota</taxon>
        <taxon>Metazoa</taxon>
        <taxon>Ecdysozoa</taxon>
        <taxon>Arthropoda</taxon>
        <taxon>Hexapoda</taxon>
        <taxon>Insecta</taxon>
        <taxon>Pterygota</taxon>
        <taxon>Neoptera</taxon>
        <taxon>Endopterygota</taxon>
        <taxon>Coleoptera</taxon>
        <taxon>Polyphaga</taxon>
        <taxon>Cucujiformia</taxon>
        <taxon>Curculionidae</taxon>
        <taxon>Scolytinae</taxon>
        <taxon>Dendroctonus</taxon>
    </lineage>
</organism>
<dbReference type="GO" id="GO:0017171">
    <property type="term" value="F:serine hydrolase activity"/>
    <property type="evidence" value="ECO:0007669"/>
    <property type="project" value="TreeGrafter"/>
</dbReference>
<dbReference type="Gene3D" id="3.40.50.1820">
    <property type="entry name" value="alpha/beta hydrolase"/>
    <property type="match status" value="1"/>
</dbReference>
<dbReference type="Proteomes" id="UP000019118">
    <property type="component" value="Unassembled WGS sequence"/>
</dbReference>
<comment type="subcellular location">
    <subcellularLocation>
        <location evidence="1">Secreted</location>
    </subcellularLocation>
</comment>
<reference evidence="7" key="2">
    <citation type="submission" date="2024-08" db="UniProtKB">
        <authorList>
            <consortium name="EnsemblMetazoa"/>
        </authorList>
    </citation>
    <scope>IDENTIFICATION</scope>
</reference>
<dbReference type="AlphaFoldDB" id="A0AAR5Q1U6"/>
<feature type="signal peptide" evidence="5">
    <location>
        <begin position="1"/>
        <end position="22"/>
    </location>
</feature>
<feature type="domain" description="Lipase" evidence="6">
    <location>
        <begin position="42"/>
        <end position="333"/>
    </location>
</feature>
<evidence type="ECO:0000256" key="4">
    <source>
        <dbReference type="RuleBase" id="RU004262"/>
    </source>
</evidence>
<keyword evidence="8" id="KW-1185">Reference proteome</keyword>
<dbReference type="InterPro" id="IPR033906">
    <property type="entry name" value="Lipase_N"/>
</dbReference>
<evidence type="ECO:0000313" key="8">
    <source>
        <dbReference type="Proteomes" id="UP000019118"/>
    </source>
</evidence>
<evidence type="ECO:0000256" key="5">
    <source>
        <dbReference type="SAM" id="SignalP"/>
    </source>
</evidence>
<dbReference type="EnsemblMetazoa" id="XM_019911517.1">
    <property type="protein sequence ID" value="XP_019767076.1"/>
    <property type="gene ID" value="LOC109542328"/>
</dbReference>
<proteinExistence type="inferred from homology"/>
<dbReference type="PRINTS" id="PR00821">
    <property type="entry name" value="TAGLIPASE"/>
</dbReference>
<evidence type="ECO:0000256" key="2">
    <source>
        <dbReference type="ARBA" id="ARBA00010701"/>
    </source>
</evidence>
<keyword evidence="3" id="KW-0964">Secreted</keyword>
<evidence type="ECO:0000259" key="6">
    <source>
        <dbReference type="Pfam" id="PF00151"/>
    </source>
</evidence>